<feature type="transmembrane region" description="Helical" evidence="10">
    <location>
        <begin position="103"/>
        <end position="127"/>
    </location>
</feature>
<evidence type="ECO:0000256" key="2">
    <source>
        <dbReference type="ARBA" id="ARBA00022475"/>
    </source>
</evidence>
<dbReference type="Gene3D" id="2.30.30.60">
    <property type="match status" value="1"/>
</dbReference>
<gene>
    <name evidence="12" type="ORF">COR50_00120</name>
</gene>
<dbReference type="InterPro" id="IPR030192">
    <property type="entry name" value="YbdG"/>
</dbReference>
<dbReference type="Pfam" id="PF00924">
    <property type="entry name" value="MS_channel_2nd"/>
    <property type="match status" value="1"/>
</dbReference>
<evidence type="ECO:0000256" key="1">
    <source>
        <dbReference type="ARBA" id="ARBA00004429"/>
    </source>
</evidence>
<dbReference type="KEGG" id="cbae:COR50_00120"/>
<name>A0A291QP38_9BACT</name>
<proteinExistence type="predicted"/>
<accession>A0A291QP38</accession>
<protein>
    <recommendedName>
        <fullName evidence="8">Mechanosensing system component YbdG</fullName>
    </recommendedName>
    <alternativeName>
        <fullName evidence="9">Mechanosensitive channel homolog YbdG</fullName>
    </alternativeName>
</protein>
<dbReference type="SUPFAM" id="SSF50182">
    <property type="entry name" value="Sm-like ribonucleoproteins"/>
    <property type="match status" value="1"/>
</dbReference>
<dbReference type="InterPro" id="IPR023408">
    <property type="entry name" value="MscS_beta-dom_sf"/>
</dbReference>
<dbReference type="GO" id="GO:0005886">
    <property type="term" value="C:plasma membrane"/>
    <property type="evidence" value="ECO:0007669"/>
    <property type="project" value="UniProtKB-SubCell"/>
</dbReference>
<evidence type="ECO:0000256" key="7">
    <source>
        <dbReference type="ARBA" id="ARBA00023136"/>
    </source>
</evidence>
<evidence type="ECO:0000256" key="3">
    <source>
        <dbReference type="ARBA" id="ARBA00022519"/>
    </source>
</evidence>
<dbReference type="RefSeq" id="WP_098192081.1">
    <property type="nucleotide sequence ID" value="NZ_CP023777.1"/>
</dbReference>
<comment type="subcellular location">
    <subcellularLocation>
        <location evidence="1">Cell inner membrane</location>
        <topology evidence="1">Multi-pass membrane protein</topology>
    </subcellularLocation>
</comment>
<dbReference type="GO" id="GO:0008381">
    <property type="term" value="F:mechanosensitive monoatomic ion channel activity"/>
    <property type="evidence" value="ECO:0007669"/>
    <property type="project" value="InterPro"/>
</dbReference>
<dbReference type="GO" id="GO:0071470">
    <property type="term" value="P:cellular response to osmotic stress"/>
    <property type="evidence" value="ECO:0007669"/>
    <property type="project" value="InterPro"/>
</dbReference>
<feature type="transmembrane region" description="Helical" evidence="10">
    <location>
        <begin position="76"/>
        <end position="97"/>
    </location>
</feature>
<feature type="transmembrane region" description="Helical" evidence="10">
    <location>
        <begin position="148"/>
        <end position="167"/>
    </location>
</feature>
<dbReference type="InterPro" id="IPR006685">
    <property type="entry name" value="MscS_channel_2nd"/>
</dbReference>
<dbReference type="PANTHER" id="PTHR30414:SF0">
    <property type="entry name" value="MINICONDUCTANCE MECHANOSENSITIVE CHANNEL YBDG"/>
    <property type="match status" value="1"/>
</dbReference>
<dbReference type="PANTHER" id="PTHR30414">
    <property type="entry name" value="MINICONDUCTANCE MECHANOSENSITIVE CHANNEL YBDG"/>
    <property type="match status" value="1"/>
</dbReference>
<evidence type="ECO:0000256" key="9">
    <source>
        <dbReference type="ARBA" id="ARBA00093659"/>
    </source>
</evidence>
<keyword evidence="7 10" id="KW-0472">Membrane</keyword>
<dbReference type="FunFam" id="2.30.30.60:FF:000002">
    <property type="entry name" value="Mechanosensitive ion channel family protein"/>
    <property type="match status" value="1"/>
</dbReference>
<evidence type="ECO:0000256" key="10">
    <source>
        <dbReference type="SAM" id="Phobius"/>
    </source>
</evidence>
<dbReference type="Proteomes" id="UP000220133">
    <property type="component" value="Chromosome"/>
</dbReference>
<keyword evidence="5 10" id="KW-1133">Transmembrane helix</keyword>
<evidence type="ECO:0000256" key="6">
    <source>
        <dbReference type="ARBA" id="ARBA00023016"/>
    </source>
</evidence>
<evidence type="ECO:0000259" key="11">
    <source>
        <dbReference type="Pfam" id="PF00924"/>
    </source>
</evidence>
<organism evidence="12 13">
    <name type="scientific">Chitinophaga caeni</name>
    <dbReference type="NCBI Taxonomy" id="2029983"/>
    <lineage>
        <taxon>Bacteria</taxon>
        <taxon>Pseudomonadati</taxon>
        <taxon>Bacteroidota</taxon>
        <taxon>Chitinophagia</taxon>
        <taxon>Chitinophagales</taxon>
        <taxon>Chitinophagaceae</taxon>
        <taxon>Chitinophaga</taxon>
    </lineage>
</organism>
<evidence type="ECO:0000313" key="13">
    <source>
        <dbReference type="Proteomes" id="UP000220133"/>
    </source>
</evidence>
<keyword evidence="6" id="KW-0346">Stress response</keyword>
<evidence type="ECO:0000256" key="5">
    <source>
        <dbReference type="ARBA" id="ARBA00022989"/>
    </source>
</evidence>
<keyword evidence="3" id="KW-0997">Cell inner membrane</keyword>
<evidence type="ECO:0000256" key="8">
    <source>
        <dbReference type="ARBA" id="ARBA00093630"/>
    </source>
</evidence>
<dbReference type="AlphaFoldDB" id="A0A291QP38"/>
<keyword evidence="2" id="KW-1003">Cell membrane</keyword>
<sequence length="427" mass="48726">MKKVDQLNHWMYDILKEAGVSNQIAAWLNVLMLIIAFSIICYTIHKVAHKLLKVTVGRIAENTSTPFDDHLVRYKALFYISQLPGLVIVMRAIPWVFIDFPDYAAFASSLADVYLIILCIWIAKAFLNAGKDYLKTKEAFKDKPVESFVQVIMIALYFTGALLIFSSLTGKSVIAFLTAMGAASAILLLIFKDTLLGFVASIQVSANDMVRIGDWITLDKYGADGDVIEINLTTVKVQNFDKTITTIPTYYLISDSFRNWRGMEKGGGRRIKRSIFIKLSSIRYMTDEELQNIGRIQLLKPYLDKASVEIEQYNESAGIDKSLLINGRNLTNAGLFRKYTEEYLSHHPKIHKELTMMVRQLAPNEKGMPIEIYAFTNDVRWVNYEHIMADIFDHLLAAVKYFDLQIFEFPTSGDFTQNRRQVEALEM</sequence>
<dbReference type="OrthoDB" id="9775207at2"/>
<dbReference type="EMBL" id="CP023777">
    <property type="protein sequence ID" value="ATL45691.1"/>
    <property type="molecule type" value="Genomic_DNA"/>
</dbReference>
<evidence type="ECO:0000313" key="12">
    <source>
        <dbReference type="EMBL" id="ATL45691.1"/>
    </source>
</evidence>
<dbReference type="InterPro" id="IPR010920">
    <property type="entry name" value="LSM_dom_sf"/>
</dbReference>
<feature type="transmembrane region" description="Helical" evidence="10">
    <location>
        <begin position="173"/>
        <end position="191"/>
    </location>
</feature>
<feature type="transmembrane region" description="Helical" evidence="10">
    <location>
        <begin position="24"/>
        <end position="44"/>
    </location>
</feature>
<keyword evidence="4 10" id="KW-0812">Transmembrane</keyword>
<evidence type="ECO:0000256" key="4">
    <source>
        <dbReference type="ARBA" id="ARBA00022692"/>
    </source>
</evidence>
<reference evidence="12 13" key="1">
    <citation type="submission" date="2017-10" db="EMBL/GenBank/DDBJ databases">
        <title>Paenichitinophaga pekingensis gen. nov., sp. nov., isolated from activated sludge.</title>
        <authorList>
            <person name="Jin D."/>
            <person name="Kong X."/>
            <person name="Deng Y."/>
            <person name="Bai Z."/>
        </authorList>
    </citation>
    <scope>NUCLEOTIDE SEQUENCE [LARGE SCALE GENOMIC DNA]</scope>
    <source>
        <strain evidence="12 13">13</strain>
    </source>
</reference>
<feature type="domain" description="Mechanosensitive ion channel MscS" evidence="11">
    <location>
        <begin position="193"/>
        <end position="261"/>
    </location>
</feature>
<keyword evidence="13" id="KW-1185">Reference proteome</keyword>